<evidence type="ECO:0000313" key="3">
    <source>
        <dbReference type="Proteomes" id="UP000683925"/>
    </source>
</evidence>
<reference evidence="2" key="1">
    <citation type="submission" date="2021-01" db="EMBL/GenBank/DDBJ databases">
        <authorList>
            <consortium name="Genoscope - CEA"/>
            <person name="William W."/>
        </authorList>
    </citation>
    <scope>NUCLEOTIDE SEQUENCE</scope>
</reference>
<name>A0A8S1SWE0_PAROT</name>
<dbReference type="Proteomes" id="UP000683925">
    <property type="component" value="Unassembled WGS sequence"/>
</dbReference>
<dbReference type="OrthoDB" id="10446088at2759"/>
<comment type="caution">
    <text evidence="2">The sequence shown here is derived from an EMBL/GenBank/DDBJ whole genome shotgun (WGS) entry which is preliminary data.</text>
</comment>
<evidence type="ECO:0000256" key="1">
    <source>
        <dbReference type="SAM" id="MobiDB-lite"/>
    </source>
</evidence>
<evidence type="ECO:0000313" key="2">
    <source>
        <dbReference type="EMBL" id="CAD8143619.1"/>
    </source>
</evidence>
<keyword evidence="3" id="KW-1185">Reference proteome</keyword>
<feature type="region of interest" description="Disordered" evidence="1">
    <location>
        <begin position="150"/>
        <end position="185"/>
    </location>
</feature>
<dbReference type="OMA" id="FVFYMSH"/>
<sequence length="185" mass="22227">MDEELLDNLQAEEDDNEIQNFPLFQQKQIGEFVKKILGDNINTQKAFRDKFNRCLSLFVFYMSHMVTVMKEDNRKKKHEKKKVQVTKEDIINTLKLIDFQEIAETLENLQLLQFQEKQIQQENQLEQELEVNEMREIQNFKNMNDELKVEENNDNDEQIQDNQDQLVEEIDDEDIENGQLNENEQ</sequence>
<organism evidence="2 3">
    <name type="scientific">Paramecium octaurelia</name>
    <dbReference type="NCBI Taxonomy" id="43137"/>
    <lineage>
        <taxon>Eukaryota</taxon>
        <taxon>Sar</taxon>
        <taxon>Alveolata</taxon>
        <taxon>Ciliophora</taxon>
        <taxon>Intramacronucleata</taxon>
        <taxon>Oligohymenophorea</taxon>
        <taxon>Peniculida</taxon>
        <taxon>Parameciidae</taxon>
        <taxon>Paramecium</taxon>
    </lineage>
</organism>
<dbReference type="EMBL" id="CAJJDP010000015">
    <property type="protein sequence ID" value="CAD8143619.1"/>
    <property type="molecule type" value="Genomic_DNA"/>
</dbReference>
<gene>
    <name evidence="2" type="ORF">POCTA_138.1.T0150128</name>
</gene>
<proteinExistence type="predicted"/>
<evidence type="ECO:0008006" key="4">
    <source>
        <dbReference type="Google" id="ProtNLM"/>
    </source>
</evidence>
<feature type="compositionally biased region" description="Acidic residues" evidence="1">
    <location>
        <begin position="166"/>
        <end position="176"/>
    </location>
</feature>
<accession>A0A8S1SWE0</accession>
<protein>
    <recommendedName>
        <fullName evidence="4">Transcription factor CBF/NF-Y/archaeal histone domain-containing protein</fullName>
    </recommendedName>
</protein>
<dbReference type="AlphaFoldDB" id="A0A8S1SWE0"/>